<dbReference type="Pfam" id="PF13439">
    <property type="entry name" value="Glyco_transf_4"/>
    <property type="match status" value="1"/>
</dbReference>
<feature type="domain" description="Glycosyltransferase subfamily 4-like N-terminal" evidence="1">
    <location>
        <begin position="13"/>
        <end position="210"/>
    </location>
</feature>
<dbReference type="PANTHER" id="PTHR12526:SF637">
    <property type="entry name" value="GLYCOSYLTRANSFERASE EPSF-RELATED"/>
    <property type="match status" value="1"/>
</dbReference>
<protein>
    <submittedName>
        <fullName evidence="2">Glycosyltransferase family 4 protein</fullName>
    </submittedName>
</protein>
<evidence type="ECO:0000313" key="3">
    <source>
        <dbReference type="Proteomes" id="UP000703590"/>
    </source>
</evidence>
<evidence type="ECO:0000313" key="2">
    <source>
        <dbReference type="EMBL" id="MBN2964470.1"/>
    </source>
</evidence>
<dbReference type="Pfam" id="PF13692">
    <property type="entry name" value="Glyco_trans_1_4"/>
    <property type="match status" value="1"/>
</dbReference>
<dbReference type="RefSeq" id="WP_205459021.1">
    <property type="nucleotide sequence ID" value="NZ_JAFHKK010000012.1"/>
</dbReference>
<dbReference type="Gene3D" id="3.40.50.2000">
    <property type="entry name" value="Glycogen Phosphorylase B"/>
    <property type="match status" value="2"/>
</dbReference>
<keyword evidence="3" id="KW-1185">Reference proteome</keyword>
<organism evidence="2 3">
    <name type="scientific">Sulfurospirillum tamanense</name>
    <dbReference type="NCBI Taxonomy" id="2813362"/>
    <lineage>
        <taxon>Bacteria</taxon>
        <taxon>Pseudomonadati</taxon>
        <taxon>Campylobacterota</taxon>
        <taxon>Epsilonproteobacteria</taxon>
        <taxon>Campylobacterales</taxon>
        <taxon>Sulfurospirillaceae</taxon>
        <taxon>Sulfurospirillum</taxon>
    </lineage>
</organism>
<gene>
    <name evidence="2" type="ORF">JWV37_06740</name>
</gene>
<comment type="caution">
    <text evidence="2">The sequence shown here is derived from an EMBL/GenBank/DDBJ whole genome shotgun (WGS) entry which is preliminary data.</text>
</comment>
<dbReference type="PANTHER" id="PTHR12526">
    <property type="entry name" value="GLYCOSYLTRANSFERASE"/>
    <property type="match status" value="1"/>
</dbReference>
<sequence length="538" mass="60645">MRVLTVSSFDIHGGAAKAAYRLHEGLQKFGVESKMVVQKKSSKDSSVFEFSNRESALYDKSFLEAYSKKTQTLFSTSAINHQRLIEYINNSNADIVHLHWIANGFISIENLLEIKKPLVWTLHDMWAFTGGCHYSETCHKYFLECDSCEVLKSYSSKDLSSINFQRKQDVYANLNNLNIIGLSHWISSCAQQSALLRKKNIVTLPNPIDTTVYKMLDKRQARDELGFSSNKKIVLYGAMNATEDPRKGYRFLEEASKKLDCDKYLFLIFGTVGNAQKPNTVYCGNIQDSAYLNKLYSCADVMVVPSVQENLSNAIMESLSSGTPVVAFDIGGNSDMVEHKKNGYLAKPFDANDLICGIEWVTKNINILSLSGNSRDKTMKNFSHEIVIPKYIQFYKDILRKNNIHGQTLGLSVDLKMTNMLVESLAVNCFATTNFSIKFNSFFNQIINLRSKAIIYGHGTVGKTIQALIPDSIIAFVDQKSTLISQDIQKGEVYSPANIPNMSFDKIIISVLGREEEIECYLTQTLHVNKEKIIRLSL</sequence>
<dbReference type="EMBL" id="JAFHKK010000012">
    <property type="protein sequence ID" value="MBN2964470.1"/>
    <property type="molecule type" value="Genomic_DNA"/>
</dbReference>
<dbReference type="InterPro" id="IPR028098">
    <property type="entry name" value="Glyco_trans_4-like_N"/>
</dbReference>
<name>A0ABS2WSI5_9BACT</name>
<dbReference type="Gene3D" id="3.40.50.720">
    <property type="entry name" value="NAD(P)-binding Rossmann-like Domain"/>
    <property type="match status" value="1"/>
</dbReference>
<accession>A0ABS2WSI5</accession>
<proteinExistence type="predicted"/>
<dbReference type="SUPFAM" id="SSF53756">
    <property type="entry name" value="UDP-Glycosyltransferase/glycogen phosphorylase"/>
    <property type="match status" value="1"/>
</dbReference>
<reference evidence="2" key="2">
    <citation type="submission" date="2021-02" db="EMBL/GenBank/DDBJ databases">
        <authorList>
            <person name="Merkel A.Y."/>
        </authorList>
    </citation>
    <scope>NUCLEOTIDE SEQUENCE</scope>
    <source>
        <strain evidence="2">T05b</strain>
    </source>
</reference>
<evidence type="ECO:0000259" key="1">
    <source>
        <dbReference type="Pfam" id="PF13439"/>
    </source>
</evidence>
<reference evidence="2" key="1">
    <citation type="submission" date="2021-02" db="EMBL/GenBank/DDBJ databases">
        <title>Sulfurospirillum tamanensis sp. nov.</title>
        <authorList>
            <person name="Frolova A."/>
            <person name="Merkel A."/>
            <person name="Slobodkin A."/>
        </authorList>
    </citation>
    <scope>NUCLEOTIDE SEQUENCE</scope>
    <source>
        <strain evidence="2">T05b</strain>
    </source>
</reference>
<dbReference type="Proteomes" id="UP000703590">
    <property type="component" value="Unassembled WGS sequence"/>
</dbReference>
<dbReference type="CDD" id="cd03825">
    <property type="entry name" value="GT4_WcaC-like"/>
    <property type="match status" value="1"/>
</dbReference>